<keyword evidence="4" id="KW-1185">Reference proteome</keyword>
<feature type="region of interest" description="Disordered" evidence="1">
    <location>
        <begin position="1"/>
        <end position="34"/>
    </location>
</feature>
<dbReference type="GeneID" id="34615119"/>
<dbReference type="VEuPathDB" id="FungiDB:ASPZODRAFT_57030"/>
<dbReference type="Proteomes" id="UP000184188">
    <property type="component" value="Unassembled WGS sequence"/>
</dbReference>
<proteinExistence type="predicted"/>
<name>A0A1L9SWI1_9EURO</name>
<feature type="compositionally biased region" description="Basic residues" evidence="1">
    <location>
        <begin position="1"/>
        <end position="10"/>
    </location>
</feature>
<dbReference type="EMBL" id="KV878336">
    <property type="protein sequence ID" value="OJJ51562.1"/>
    <property type="molecule type" value="Genomic_DNA"/>
</dbReference>
<sequence>MAKSAKRNAKAKSTPSPSTSSGSSTPSSRSSAAGPLPPFVKASASLEPFLAPLSTSEVYLVHIDGTSPDVKKQTFSTSVVLNVVIIAIITLRVYMGLYTYPDMLASLFGQAAAVDTATSSWGELVWIILKRTGTILLDYCIVVLFASWPVEFVRGPVYCRRTIGFREHEVIVRRSKPSWSAKLERNRWIRDDEATRDRIVAAVTPDRIAKTGHLLSDADWDLDYDAMLRAHVLVDATRKGEGVPLDEFRTAVLVHTDADGWLIWHVGDQDTTAAGRTRSTQRDQILAFRDKLVAMGKEDLFFRWVELIQYESTQPGGFTPDRQRAAMLQAKKLFEDANVDFARFWQDVGGMEGIPELD</sequence>
<evidence type="ECO:0000313" key="3">
    <source>
        <dbReference type="EMBL" id="OJJ51562.1"/>
    </source>
</evidence>
<organism evidence="3 4">
    <name type="scientific">Penicilliopsis zonata CBS 506.65</name>
    <dbReference type="NCBI Taxonomy" id="1073090"/>
    <lineage>
        <taxon>Eukaryota</taxon>
        <taxon>Fungi</taxon>
        <taxon>Dikarya</taxon>
        <taxon>Ascomycota</taxon>
        <taxon>Pezizomycotina</taxon>
        <taxon>Eurotiomycetes</taxon>
        <taxon>Eurotiomycetidae</taxon>
        <taxon>Eurotiales</taxon>
        <taxon>Aspergillaceae</taxon>
        <taxon>Penicilliopsis</taxon>
    </lineage>
</organism>
<evidence type="ECO:0000313" key="4">
    <source>
        <dbReference type="Proteomes" id="UP000184188"/>
    </source>
</evidence>
<feature type="transmembrane region" description="Helical" evidence="2">
    <location>
        <begin position="79"/>
        <end position="101"/>
    </location>
</feature>
<dbReference type="STRING" id="1073090.A0A1L9SWI1"/>
<keyword evidence="2" id="KW-0472">Membrane</keyword>
<dbReference type="OrthoDB" id="5421757at2759"/>
<gene>
    <name evidence="3" type="ORF">ASPZODRAFT_57030</name>
</gene>
<reference evidence="4" key="1">
    <citation type="journal article" date="2017" name="Genome Biol.">
        <title>Comparative genomics reveals high biological diversity and specific adaptations in the industrially and medically important fungal genus Aspergillus.</title>
        <authorList>
            <person name="de Vries R.P."/>
            <person name="Riley R."/>
            <person name="Wiebenga A."/>
            <person name="Aguilar-Osorio G."/>
            <person name="Amillis S."/>
            <person name="Uchima C.A."/>
            <person name="Anderluh G."/>
            <person name="Asadollahi M."/>
            <person name="Askin M."/>
            <person name="Barry K."/>
            <person name="Battaglia E."/>
            <person name="Bayram O."/>
            <person name="Benocci T."/>
            <person name="Braus-Stromeyer S.A."/>
            <person name="Caldana C."/>
            <person name="Canovas D."/>
            <person name="Cerqueira G.C."/>
            <person name="Chen F."/>
            <person name="Chen W."/>
            <person name="Choi C."/>
            <person name="Clum A."/>
            <person name="Dos Santos R.A."/>
            <person name="Damasio A.R."/>
            <person name="Diallinas G."/>
            <person name="Emri T."/>
            <person name="Fekete E."/>
            <person name="Flipphi M."/>
            <person name="Freyberg S."/>
            <person name="Gallo A."/>
            <person name="Gournas C."/>
            <person name="Habgood R."/>
            <person name="Hainaut M."/>
            <person name="Harispe M.L."/>
            <person name="Henrissat B."/>
            <person name="Hilden K.S."/>
            <person name="Hope R."/>
            <person name="Hossain A."/>
            <person name="Karabika E."/>
            <person name="Karaffa L."/>
            <person name="Karanyi Z."/>
            <person name="Krasevec N."/>
            <person name="Kuo A."/>
            <person name="Kusch H."/>
            <person name="LaButti K."/>
            <person name="Lagendijk E.L."/>
            <person name="Lapidus A."/>
            <person name="Levasseur A."/>
            <person name="Lindquist E."/>
            <person name="Lipzen A."/>
            <person name="Logrieco A.F."/>
            <person name="MacCabe A."/>
            <person name="Maekelae M.R."/>
            <person name="Malavazi I."/>
            <person name="Melin P."/>
            <person name="Meyer V."/>
            <person name="Mielnichuk N."/>
            <person name="Miskei M."/>
            <person name="Molnar A.P."/>
            <person name="Mule G."/>
            <person name="Ngan C.Y."/>
            <person name="Orejas M."/>
            <person name="Orosz E."/>
            <person name="Ouedraogo J.P."/>
            <person name="Overkamp K.M."/>
            <person name="Park H.-S."/>
            <person name="Perrone G."/>
            <person name="Piumi F."/>
            <person name="Punt P.J."/>
            <person name="Ram A.F."/>
            <person name="Ramon A."/>
            <person name="Rauscher S."/>
            <person name="Record E."/>
            <person name="Riano-Pachon D.M."/>
            <person name="Robert V."/>
            <person name="Roehrig J."/>
            <person name="Ruller R."/>
            <person name="Salamov A."/>
            <person name="Salih N.S."/>
            <person name="Samson R.A."/>
            <person name="Sandor E."/>
            <person name="Sanguinetti M."/>
            <person name="Schuetze T."/>
            <person name="Sepcic K."/>
            <person name="Shelest E."/>
            <person name="Sherlock G."/>
            <person name="Sophianopoulou V."/>
            <person name="Squina F.M."/>
            <person name="Sun H."/>
            <person name="Susca A."/>
            <person name="Todd R.B."/>
            <person name="Tsang A."/>
            <person name="Unkles S.E."/>
            <person name="van de Wiele N."/>
            <person name="van Rossen-Uffink D."/>
            <person name="Oliveira J.V."/>
            <person name="Vesth T.C."/>
            <person name="Visser J."/>
            <person name="Yu J.-H."/>
            <person name="Zhou M."/>
            <person name="Andersen M.R."/>
            <person name="Archer D.B."/>
            <person name="Baker S.E."/>
            <person name="Benoit I."/>
            <person name="Brakhage A.A."/>
            <person name="Braus G.H."/>
            <person name="Fischer R."/>
            <person name="Frisvad J.C."/>
            <person name="Goldman G.H."/>
            <person name="Houbraken J."/>
            <person name="Oakley B."/>
            <person name="Pocsi I."/>
            <person name="Scazzocchio C."/>
            <person name="Seiboth B."/>
            <person name="vanKuyk P.A."/>
            <person name="Wortman J."/>
            <person name="Dyer P.S."/>
            <person name="Grigoriev I.V."/>
        </authorList>
    </citation>
    <scope>NUCLEOTIDE SEQUENCE [LARGE SCALE GENOMIC DNA]</scope>
    <source>
        <strain evidence="4">CBS 506.65</strain>
    </source>
</reference>
<dbReference type="RefSeq" id="XP_022586072.1">
    <property type="nucleotide sequence ID" value="XM_022728655.1"/>
</dbReference>
<protein>
    <submittedName>
        <fullName evidence="3">Uncharacterized protein</fullName>
    </submittedName>
</protein>
<keyword evidence="2" id="KW-0812">Transmembrane</keyword>
<accession>A0A1L9SWI1</accession>
<dbReference type="AlphaFoldDB" id="A0A1L9SWI1"/>
<keyword evidence="2" id="KW-1133">Transmembrane helix</keyword>
<feature type="compositionally biased region" description="Low complexity" evidence="1">
    <location>
        <begin position="11"/>
        <end position="31"/>
    </location>
</feature>
<evidence type="ECO:0000256" key="2">
    <source>
        <dbReference type="SAM" id="Phobius"/>
    </source>
</evidence>
<evidence type="ECO:0000256" key="1">
    <source>
        <dbReference type="SAM" id="MobiDB-lite"/>
    </source>
</evidence>